<reference evidence="2 3" key="1">
    <citation type="journal article" date="2011" name="Cell">
        <title>The monarch butterfly genome yields insights into long-distance migration.</title>
        <authorList>
            <person name="Zhan S."/>
            <person name="Merlin C."/>
            <person name="Boore J.L."/>
            <person name="Reppert S.M."/>
        </authorList>
    </citation>
    <scope>NUCLEOTIDE SEQUENCE [LARGE SCALE GENOMIC DNA]</scope>
    <source>
        <strain evidence="2">F-2</strain>
    </source>
</reference>
<organism evidence="2 3">
    <name type="scientific">Danaus plexippus plexippus</name>
    <dbReference type="NCBI Taxonomy" id="278856"/>
    <lineage>
        <taxon>Eukaryota</taxon>
        <taxon>Metazoa</taxon>
        <taxon>Ecdysozoa</taxon>
        <taxon>Arthropoda</taxon>
        <taxon>Hexapoda</taxon>
        <taxon>Insecta</taxon>
        <taxon>Pterygota</taxon>
        <taxon>Neoptera</taxon>
        <taxon>Endopterygota</taxon>
        <taxon>Lepidoptera</taxon>
        <taxon>Glossata</taxon>
        <taxon>Ditrysia</taxon>
        <taxon>Papilionoidea</taxon>
        <taxon>Nymphalidae</taxon>
        <taxon>Danainae</taxon>
        <taxon>Danaini</taxon>
        <taxon>Danaina</taxon>
        <taxon>Danaus</taxon>
        <taxon>Danaus</taxon>
    </lineage>
</organism>
<name>A0A212FB40_DANPL</name>
<evidence type="ECO:0000256" key="1">
    <source>
        <dbReference type="SAM" id="MobiDB-lite"/>
    </source>
</evidence>
<feature type="region of interest" description="Disordered" evidence="1">
    <location>
        <begin position="1"/>
        <end position="38"/>
    </location>
</feature>
<evidence type="ECO:0000313" key="3">
    <source>
        <dbReference type="Proteomes" id="UP000007151"/>
    </source>
</evidence>
<dbReference type="AlphaFoldDB" id="A0A212FB40"/>
<dbReference type="KEGG" id="dpl:KGM_205772"/>
<evidence type="ECO:0000313" key="2">
    <source>
        <dbReference type="EMBL" id="OWR50951.1"/>
    </source>
</evidence>
<feature type="compositionally biased region" description="Low complexity" evidence="1">
    <location>
        <begin position="8"/>
        <end position="31"/>
    </location>
</feature>
<comment type="caution">
    <text evidence="2">The sequence shown here is derived from an EMBL/GenBank/DDBJ whole genome shotgun (WGS) entry which is preliminary data.</text>
</comment>
<proteinExistence type="predicted"/>
<dbReference type="InParanoid" id="A0A212FB40"/>
<keyword evidence="3" id="KW-1185">Reference proteome</keyword>
<dbReference type="EMBL" id="AGBW02009380">
    <property type="protein sequence ID" value="OWR50951.1"/>
    <property type="molecule type" value="Genomic_DNA"/>
</dbReference>
<sequence>MDKSRIMNGSSDVNKNNSSNNKSTSNTNTNGDKYKPPMMGTYQRKVFPEPSFNKDASTQTFKRDFVSNEKYGNSITHNTTRTMSTNDKAMCFNPKSLYFITVDRMKQFDMYERDVIRLPLPRTIIYDLLPLFAELPPGWYYCPHIEQFVINASEFSEDVQKNICDHWRKNDVEGYHFAIKLCIYWKPFCPEPVDEDDHIDIYMNEDLLQFHLSQIFNRFENRMLPWIHNVSELCDVIHLTTTKYMKVSNNFQPPQWLRLVKFPSKFS</sequence>
<gene>
    <name evidence="2" type="ORF">KGM_205772</name>
</gene>
<protein>
    <submittedName>
        <fullName evidence="2">Uncharacterized protein</fullName>
    </submittedName>
</protein>
<dbReference type="Proteomes" id="UP000007151">
    <property type="component" value="Unassembled WGS sequence"/>
</dbReference>
<accession>A0A212FB40</accession>